<evidence type="ECO:0000256" key="1">
    <source>
        <dbReference type="SAM" id="SignalP"/>
    </source>
</evidence>
<accession>A0A139AGC8</accession>
<dbReference type="AlphaFoldDB" id="A0A139AGC8"/>
<dbReference type="InterPro" id="IPR012674">
    <property type="entry name" value="Calycin"/>
</dbReference>
<dbReference type="EMBL" id="KQ965761">
    <property type="protein sequence ID" value="KXS15614.1"/>
    <property type="molecule type" value="Genomic_DNA"/>
</dbReference>
<protein>
    <submittedName>
        <fullName evidence="3">Calycin-like protein</fullName>
    </submittedName>
</protein>
<dbReference type="GO" id="GO:0005737">
    <property type="term" value="C:cytoplasm"/>
    <property type="evidence" value="ECO:0007669"/>
    <property type="project" value="TreeGrafter"/>
</dbReference>
<feature type="chain" id="PRO_5025439329" evidence="1">
    <location>
        <begin position="20"/>
        <end position="208"/>
    </location>
</feature>
<dbReference type="Proteomes" id="UP000070544">
    <property type="component" value="Unassembled WGS sequence"/>
</dbReference>
<dbReference type="Pfam" id="PF08212">
    <property type="entry name" value="Lipocalin_2"/>
    <property type="match status" value="1"/>
</dbReference>
<gene>
    <name evidence="3" type="ORF">M427DRAFT_98689</name>
</gene>
<evidence type="ECO:0000259" key="2">
    <source>
        <dbReference type="Pfam" id="PF08212"/>
    </source>
</evidence>
<evidence type="ECO:0000313" key="4">
    <source>
        <dbReference type="Proteomes" id="UP000070544"/>
    </source>
</evidence>
<proteinExistence type="predicted"/>
<evidence type="ECO:0000313" key="3">
    <source>
        <dbReference type="EMBL" id="KXS15614.1"/>
    </source>
</evidence>
<dbReference type="PANTHER" id="PTHR10612">
    <property type="entry name" value="APOLIPOPROTEIN D"/>
    <property type="match status" value="1"/>
</dbReference>
<dbReference type="OMA" id="WAIVQTQ"/>
<keyword evidence="4" id="KW-1185">Reference proteome</keyword>
<organism evidence="3 4">
    <name type="scientific">Gonapodya prolifera (strain JEL478)</name>
    <name type="common">Monoblepharis prolifera</name>
    <dbReference type="NCBI Taxonomy" id="1344416"/>
    <lineage>
        <taxon>Eukaryota</taxon>
        <taxon>Fungi</taxon>
        <taxon>Fungi incertae sedis</taxon>
        <taxon>Chytridiomycota</taxon>
        <taxon>Chytridiomycota incertae sedis</taxon>
        <taxon>Monoblepharidomycetes</taxon>
        <taxon>Monoblepharidales</taxon>
        <taxon>Gonapodyaceae</taxon>
        <taxon>Gonapodya</taxon>
    </lineage>
</organism>
<reference evidence="3 4" key="1">
    <citation type="journal article" date="2015" name="Genome Biol. Evol.">
        <title>Phylogenomic analyses indicate that early fungi evolved digesting cell walls of algal ancestors of land plants.</title>
        <authorList>
            <person name="Chang Y."/>
            <person name="Wang S."/>
            <person name="Sekimoto S."/>
            <person name="Aerts A.L."/>
            <person name="Choi C."/>
            <person name="Clum A."/>
            <person name="LaButti K.M."/>
            <person name="Lindquist E.A."/>
            <person name="Yee Ngan C."/>
            <person name="Ohm R.A."/>
            <person name="Salamov A.A."/>
            <person name="Grigoriev I.V."/>
            <person name="Spatafora J.W."/>
            <person name="Berbee M.L."/>
        </authorList>
    </citation>
    <scope>NUCLEOTIDE SEQUENCE [LARGE SCALE GENOMIC DNA]</scope>
    <source>
        <strain evidence="3 4">JEL478</strain>
    </source>
</reference>
<dbReference type="OrthoDB" id="565904at2759"/>
<dbReference type="GO" id="GO:0006629">
    <property type="term" value="P:lipid metabolic process"/>
    <property type="evidence" value="ECO:0007669"/>
    <property type="project" value="TreeGrafter"/>
</dbReference>
<dbReference type="InterPro" id="IPR000566">
    <property type="entry name" value="Lipocln_cytosolic_FA-bd_dom"/>
</dbReference>
<dbReference type="GO" id="GO:0000302">
    <property type="term" value="P:response to reactive oxygen species"/>
    <property type="evidence" value="ECO:0007669"/>
    <property type="project" value="TreeGrafter"/>
</dbReference>
<dbReference type="PANTHER" id="PTHR10612:SF34">
    <property type="entry name" value="APOLIPOPROTEIN D"/>
    <property type="match status" value="1"/>
</dbReference>
<sequence length="208" mass="22277">MAIAASLLLLCLLATLGSALPTSPLQSRAASDPAVNPAVFDGTCYYPTPDPNFPEDLTEYTGRWYQVAGTPQIFTAGCTCIYAEYGIVRNGGAISVKNECQLPFGIRNSIEGEATPVSQVYGKKGTLQVKFSIVPGGGVTCPGPNYVIQKYDKRYAIVQSPMWGGLFILSREQHPASSEVDTWIAEAGRLGTNVALVSKISQDNCKFT</sequence>
<keyword evidence="1" id="KW-0732">Signal</keyword>
<dbReference type="SUPFAM" id="SSF50814">
    <property type="entry name" value="Lipocalins"/>
    <property type="match status" value="1"/>
</dbReference>
<feature type="domain" description="Lipocalin/cytosolic fatty-acid binding" evidence="2">
    <location>
        <begin position="56"/>
        <end position="195"/>
    </location>
</feature>
<name>A0A139AGC8_GONPJ</name>
<feature type="signal peptide" evidence="1">
    <location>
        <begin position="1"/>
        <end position="19"/>
    </location>
</feature>
<dbReference type="STRING" id="1344416.A0A139AGC8"/>
<dbReference type="Gene3D" id="2.40.128.20">
    <property type="match status" value="1"/>
</dbReference>